<dbReference type="AlphaFoldDB" id="A0A5C5FQ51"/>
<reference evidence="3 4" key="1">
    <citation type="submission" date="2019-03" db="EMBL/GenBank/DDBJ databases">
        <title>Rhodosporidium diobovatum UCD-FST 08-225 genome sequencing, assembly, and annotation.</title>
        <authorList>
            <person name="Fakankun I.U."/>
            <person name="Fristensky B."/>
            <person name="Levin D.B."/>
        </authorList>
    </citation>
    <scope>NUCLEOTIDE SEQUENCE [LARGE SCALE GENOMIC DNA]</scope>
    <source>
        <strain evidence="3 4">UCD-FST 08-225</strain>
    </source>
</reference>
<dbReference type="OrthoDB" id="2537677at2759"/>
<feature type="domain" description="Complex 1 LYR protein" evidence="2">
    <location>
        <begin position="20"/>
        <end position="73"/>
    </location>
</feature>
<dbReference type="STRING" id="5288.A0A5C5FQ51"/>
<accession>A0A5C5FQ51</accession>
<name>A0A5C5FQ51_9BASI</name>
<protein>
    <recommendedName>
        <fullName evidence="2">Complex 1 LYR protein domain-containing protein</fullName>
    </recommendedName>
</protein>
<organism evidence="3 4">
    <name type="scientific">Rhodotorula diobovata</name>
    <dbReference type="NCBI Taxonomy" id="5288"/>
    <lineage>
        <taxon>Eukaryota</taxon>
        <taxon>Fungi</taxon>
        <taxon>Dikarya</taxon>
        <taxon>Basidiomycota</taxon>
        <taxon>Pucciniomycotina</taxon>
        <taxon>Microbotryomycetes</taxon>
        <taxon>Sporidiobolales</taxon>
        <taxon>Sporidiobolaceae</taxon>
        <taxon>Rhodotorula</taxon>
    </lineage>
</organism>
<evidence type="ECO:0000313" key="4">
    <source>
        <dbReference type="Proteomes" id="UP000311382"/>
    </source>
</evidence>
<feature type="compositionally biased region" description="Basic residues" evidence="1">
    <location>
        <begin position="233"/>
        <end position="244"/>
    </location>
</feature>
<dbReference type="InterPro" id="IPR008011">
    <property type="entry name" value="Complex1_LYR_dom"/>
</dbReference>
<feature type="compositionally biased region" description="Pro residues" evidence="1">
    <location>
        <begin position="100"/>
        <end position="118"/>
    </location>
</feature>
<gene>
    <name evidence="3" type="ORF">DMC30DRAFT_53904</name>
</gene>
<evidence type="ECO:0000313" key="3">
    <source>
        <dbReference type="EMBL" id="TNY18452.1"/>
    </source>
</evidence>
<dbReference type="Proteomes" id="UP000311382">
    <property type="component" value="Unassembled WGS sequence"/>
</dbReference>
<proteinExistence type="predicted"/>
<sequence length="244" mass="28536">MPPPHALLSSPLHRIPTLWSLFRPLLRAAKSAPLEQAHRDALHRHVRDEFKRSRNIGSAERARRRLVEAEQFLHELESASHSASHLDRLRALASHLLLRNPPPSPRRPPPPRPSPKPFVAPSIIRSTQFNPPMSRIRPQPIGTSMMIFRRRRASQKRYDKLDVAREMVALVQEESAFERRVGENVEGRWGDEWRGWMAEARQREIKEQARNALLIPPEMQQKARRAAQERERRRVARARRQQEQ</sequence>
<keyword evidence="4" id="KW-1185">Reference proteome</keyword>
<feature type="region of interest" description="Disordered" evidence="1">
    <location>
        <begin position="217"/>
        <end position="244"/>
    </location>
</feature>
<dbReference type="Pfam" id="PF05347">
    <property type="entry name" value="Complex1_LYR"/>
    <property type="match status" value="1"/>
</dbReference>
<evidence type="ECO:0000256" key="1">
    <source>
        <dbReference type="SAM" id="MobiDB-lite"/>
    </source>
</evidence>
<comment type="caution">
    <text evidence="3">The sequence shown here is derived from an EMBL/GenBank/DDBJ whole genome shotgun (WGS) entry which is preliminary data.</text>
</comment>
<evidence type="ECO:0000259" key="2">
    <source>
        <dbReference type="Pfam" id="PF05347"/>
    </source>
</evidence>
<feature type="region of interest" description="Disordered" evidence="1">
    <location>
        <begin position="98"/>
        <end position="138"/>
    </location>
</feature>
<dbReference type="EMBL" id="SOZI01000138">
    <property type="protein sequence ID" value="TNY18452.1"/>
    <property type="molecule type" value="Genomic_DNA"/>
</dbReference>